<feature type="region of interest" description="Disordered" evidence="6">
    <location>
        <begin position="548"/>
        <end position="585"/>
    </location>
</feature>
<feature type="region of interest" description="Disordered" evidence="6">
    <location>
        <begin position="86"/>
        <end position="197"/>
    </location>
</feature>
<comment type="subcellular location">
    <subcellularLocation>
        <location evidence="1">Cytoplasm</location>
        <location evidence="1">Cytoskeleton</location>
        <location evidence="1">Microtubule organizing center</location>
        <location evidence="1">Centrosome</location>
    </subcellularLocation>
</comment>
<name>A0A3Q2P6L5_FUNHE</name>
<proteinExistence type="predicted"/>
<evidence type="ECO:0000256" key="1">
    <source>
        <dbReference type="ARBA" id="ARBA00004300"/>
    </source>
</evidence>
<organism evidence="7 8">
    <name type="scientific">Fundulus heteroclitus</name>
    <name type="common">Killifish</name>
    <name type="synonym">Mummichog</name>
    <dbReference type="NCBI Taxonomy" id="8078"/>
    <lineage>
        <taxon>Eukaryota</taxon>
        <taxon>Metazoa</taxon>
        <taxon>Chordata</taxon>
        <taxon>Craniata</taxon>
        <taxon>Vertebrata</taxon>
        <taxon>Euteleostomi</taxon>
        <taxon>Actinopterygii</taxon>
        <taxon>Neopterygii</taxon>
        <taxon>Teleostei</taxon>
        <taxon>Neoteleostei</taxon>
        <taxon>Acanthomorphata</taxon>
        <taxon>Ovalentaria</taxon>
        <taxon>Atherinomorphae</taxon>
        <taxon>Cyprinodontiformes</taxon>
        <taxon>Fundulidae</taxon>
        <taxon>Fundulus</taxon>
    </lineage>
</organism>
<dbReference type="GO" id="GO:0005813">
    <property type="term" value="C:centrosome"/>
    <property type="evidence" value="ECO:0007669"/>
    <property type="project" value="UniProtKB-SubCell"/>
</dbReference>
<dbReference type="Ensembl" id="ENSFHET00000002985.1">
    <property type="protein sequence ID" value="ENSFHEP00000007954.1"/>
    <property type="gene ID" value="ENSFHEG00000009094.1"/>
</dbReference>
<evidence type="ECO:0000256" key="6">
    <source>
        <dbReference type="SAM" id="MobiDB-lite"/>
    </source>
</evidence>
<evidence type="ECO:0000313" key="7">
    <source>
        <dbReference type="Ensembl" id="ENSFHEP00000007954.1"/>
    </source>
</evidence>
<evidence type="ECO:0000256" key="2">
    <source>
        <dbReference type="ARBA" id="ARBA00022490"/>
    </source>
</evidence>
<dbReference type="GeneTree" id="ENSGT00660000095541"/>
<sequence length="1174" mass="133112">MEGAEPSGYLAQLKAEFERCCGAGATGQLDRAGLTALSGTLQLDHHLPLLLDTLLGAAPSAKVNFEDFKDGLVAVLSGSLDLGASEDDSSYLQPAVPQEVQPKLVRGAKRYGRRSRPEPPTHTGPTCDPEDAANRTGAADPSPPGVRRAKLRRSTSLESVESLKSDEEAGSAKMDPPLLQNKDQQQEDGGGPGVLAAGCDHLVVQDGDELLRGQEADLEPGVTVREFRKALWSSAPMLSSTPVRPADLQRAPLRNQQLKEEGPARSAPPSLLTATVGQRLLGRLDDGSGFTSPERVAALWTEEGISNSWEILQTLDFGPEERLGLAELTLALDNELLAGGNGIHQAALVSYRNQIQHLQEQAEQAGRERDKLRADLDRAEQRNLQLVREADERHACMETLSESRVRELEQDFRERLASLRCRAEQDGEALLQQAEQERLALQEELQQVRAREARLQEELAGAVQERRRVEEELDGLQEELKEAQSSGRRLQADLDQLLLHKLGSLDPSGAALSHEERFSELLAEYERQRRELQDRNDELELLRSCRSCRRSPRPAGGAELSWSQQQPDSDDPDMRSSSSPAVRKRLQPADGAALSSLDVSGPSVSIQTELALQQLKQNQEMELQQLQVQLETQTNYYERQLELMRRNMEVERKDICQAFKLEISELEEQKAEAEQQVKQLKEAVLRLQNQVQQGGGARSAEEERRMQREQAELEQNYAREMGNLVRRLSAEKEQQEAELKLQMDQEVARVRTQLEEVRSENAALQERLKVLQQQVQNLEDEAQKRRRRLQEVEREHQRSREEEERLHTENCRYREEVLDLSSRNLQLSGANGDLSSRLRGEEASVATLRDRLATVARQREEDAAAVRRLQEELRASQLGSQSRLEAELSGLNRKLQEVEEQKEELQRDAESRRHQVERLQQQNGALQAEAELLRAQLLAATQERLGHAQEGAELRRKLQEALSKVEEQEQLQQNLQQENRRLRDQNQELQQQLSELQVQDVQVQNLRQQLQNLRSRLEEEQKARTQAQDQALRSDGALGVLKERQEEVRRSQEEVRRSQQQEQQSRSLLRIKQEQWEQQAAALQRRVEELEVQLKALRSVLQDRVQQLKQQMERGVQTSGALKELYLENGQLLAALQVTEQRQKRAENKNLQLEEKVGALNELLRQVVATVLAT</sequence>
<accession>A0A3Q2P6L5</accession>
<evidence type="ECO:0000256" key="5">
    <source>
        <dbReference type="SAM" id="Coils"/>
    </source>
</evidence>
<keyword evidence="8" id="KW-1185">Reference proteome</keyword>
<dbReference type="PANTHER" id="PTHR18905:SF12">
    <property type="entry name" value="NINEIN-LIKE PROTEIN"/>
    <property type="match status" value="1"/>
</dbReference>
<dbReference type="PANTHER" id="PTHR18905">
    <property type="entry name" value="NINEIN"/>
    <property type="match status" value="1"/>
</dbReference>
<dbReference type="GO" id="GO:0034454">
    <property type="term" value="P:microtubule anchoring at centrosome"/>
    <property type="evidence" value="ECO:0007669"/>
    <property type="project" value="TreeGrafter"/>
</dbReference>
<keyword evidence="2" id="KW-0963">Cytoplasm</keyword>
<dbReference type="Proteomes" id="UP000265000">
    <property type="component" value="Unplaced"/>
</dbReference>
<feature type="coiled-coil region" evidence="5">
    <location>
        <begin position="348"/>
        <end position="389"/>
    </location>
</feature>
<protein>
    <submittedName>
        <fullName evidence="7">Ninein-like</fullName>
    </submittedName>
</protein>
<dbReference type="STRING" id="8078.ENSFHEP00000007954"/>
<evidence type="ECO:0000313" key="8">
    <source>
        <dbReference type="Proteomes" id="UP000265000"/>
    </source>
</evidence>
<evidence type="ECO:0000256" key="4">
    <source>
        <dbReference type="ARBA" id="ARBA00023212"/>
    </source>
</evidence>
<reference evidence="7" key="1">
    <citation type="submission" date="2025-08" db="UniProtKB">
        <authorList>
            <consortium name="Ensembl"/>
        </authorList>
    </citation>
    <scope>IDENTIFICATION</scope>
</reference>
<reference evidence="7" key="2">
    <citation type="submission" date="2025-09" db="UniProtKB">
        <authorList>
            <consortium name="Ensembl"/>
        </authorList>
    </citation>
    <scope>IDENTIFICATION</scope>
</reference>
<keyword evidence="3" id="KW-0597">Phosphoprotein</keyword>
<dbReference type="AlphaFoldDB" id="A0A3Q2P6L5"/>
<feature type="coiled-coil region" evidence="5">
    <location>
        <begin position="609"/>
        <end position="809"/>
    </location>
</feature>
<keyword evidence="5" id="KW-0175">Coiled coil</keyword>
<evidence type="ECO:0000256" key="3">
    <source>
        <dbReference type="ARBA" id="ARBA00022553"/>
    </source>
</evidence>
<feature type="coiled-coil region" evidence="5">
    <location>
        <begin position="881"/>
        <end position="1166"/>
    </location>
</feature>
<keyword evidence="4" id="KW-0206">Cytoskeleton</keyword>
<feature type="coiled-coil region" evidence="5">
    <location>
        <begin position="424"/>
        <end position="542"/>
    </location>
</feature>